<dbReference type="SUPFAM" id="SSF51735">
    <property type="entry name" value="NAD(P)-binding Rossmann-fold domains"/>
    <property type="match status" value="1"/>
</dbReference>
<dbReference type="PANTHER" id="PTHR43162:SF1">
    <property type="entry name" value="PRESTALK A DIFFERENTIATION PROTEIN A"/>
    <property type="match status" value="1"/>
</dbReference>
<proteinExistence type="predicted"/>
<feature type="domain" description="NAD(P)-binding" evidence="1">
    <location>
        <begin position="11"/>
        <end position="182"/>
    </location>
</feature>
<dbReference type="InterPro" id="IPR051604">
    <property type="entry name" value="Ergot_Alk_Oxidoreductase"/>
</dbReference>
<dbReference type="Proteomes" id="UP001500266">
    <property type="component" value="Unassembled WGS sequence"/>
</dbReference>
<reference evidence="3" key="1">
    <citation type="journal article" date="2019" name="Int. J. Syst. Evol. Microbiol.">
        <title>The Global Catalogue of Microorganisms (GCM) 10K type strain sequencing project: providing services to taxonomists for standard genome sequencing and annotation.</title>
        <authorList>
            <consortium name="The Broad Institute Genomics Platform"/>
            <consortium name="The Broad Institute Genome Sequencing Center for Infectious Disease"/>
            <person name="Wu L."/>
            <person name="Ma J."/>
        </authorList>
    </citation>
    <scope>NUCLEOTIDE SEQUENCE [LARGE SCALE GENOMIC DNA]</scope>
    <source>
        <strain evidence="3">JCM 17316</strain>
    </source>
</reference>
<comment type="caution">
    <text evidence="2">The sequence shown here is derived from an EMBL/GenBank/DDBJ whole genome shotgun (WGS) entry which is preliminary data.</text>
</comment>
<dbReference type="Gene3D" id="3.40.50.720">
    <property type="entry name" value="NAD(P)-binding Rossmann-like Domain"/>
    <property type="match status" value="1"/>
</dbReference>
<name>A0ABP7YHE3_9ACTN</name>
<accession>A0ABP7YHE3</accession>
<evidence type="ECO:0000259" key="1">
    <source>
        <dbReference type="Pfam" id="PF13460"/>
    </source>
</evidence>
<dbReference type="InterPro" id="IPR036291">
    <property type="entry name" value="NAD(P)-bd_dom_sf"/>
</dbReference>
<dbReference type="RefSeq" id="WP_345019636.1">
    <property type="nucleotide sequence ID" value="NZ_BAABDO010000020.1"/>
</dbReference>
<gene>
    <name evidence="2" type="ORF">GCM10022416_19580</name>
</gene>
<dbReference type="Pfam" id="PF13460">
    <property type="entry name" value="NAD_binding_10"/>
    <property type="match status" value="1"/>
</dbReference>
<dbReference type="PANTHER" id="PTHR43162">
    <property type="match status" value="1"/>
</dbReference>
<organism evidence="2 3">
    <name type="scientific">Actinomadura keratinilytica</name>
    <dbReference type="NCBI Taxonomy" id="547461"/>
    <lineage>
        <taxon>Bacteria</taxon>
        <taxon>Bacillati</taxon>
        <taxon>Actinomycetota</taxon>
        <taxon>Actinomycetes</taxon>
        <taxon>Streptosporangiales</taxon>
        <taxon>Thermomonosporaceae</taxon>
        <taxon>Actinomadura</taxon>
    </lineage>
</organism>
<evidence type="ECO:0000313" key="2">
    <source>
        <dbReference type="EMBL" id="GAA4136180.1"/>
    </source>
</evidence>
<sequence length="286" mass="30959">MSTITTVLVTGATGSVGRHVVDRLLARGVTVRALTRDPARARLPEAVEVFAGDLTRPDTVRPAVEGADGLYLFPVPETVEEIVRIAEKAGVRRVAVLSSLTAGDEVEANATKDHHRAVERAVEAGGFEWTHVRPGEFAGNVLWRWGPAIRAEGVARAPYGESRRVPVHEDDIAAVAVAALLEDGHAGKAYEITGPQVLTQIEQLRIISEVTGRELGFVELTHEQARELMSPHVPADLLEGVLGYMRESVGADLKVHADTIERVTGRPARTFAEWVADHADAFRPES</sequence>
<protein>
    <submittedName>
        <fullName evidence="2">NAD(P)H-binding protein</fullName>
    </submittedName>
</protein>
<dbReference type="InterPro" id="IPR016040">
    <property type="entry name" value="NAD(P)-bd_dom"/>
</dbReference>
<keyword evidence="3" id="KW-1185">Reference proteome</keyword>
<evidence type="ECO:0000313" key="3">
    <source>
        <dbReference type="Proteomes" id="UP001500266"/>
    </source>
</evidence>
<dbReference type="EMBL" id="BAABDO010000020">
    <property type="protein sequence ID" value="GAA4136180.1"/>
    <property type="molecule type" value="Genomic_DNA"/>
</dbReference>